<evidence type="ECO:0000313" key="3">
    <source>
        <dbReference type="EMBL" id="KAL1411155.1"/>
    </source>
</evidence>
<feature type="transmembrane region" description="Helical" evidence="2">
    <location>
        <begin position="77"/>
        <end position="98"/>
    </location>
</feature>
<feature type="transmembrane region" description="Helical" evidence="2">
    <location>
        <begin position="118"/>
        <end position="142"/>
    </location>
</feature>
<organism evidence="3 4">
    <name type="scientific">Vanrija albida</name>
    <dbReference type="NCBI Taxonomy" id="181172"/>
    <lineage>
        <taxon>Eukaryota</taxon>
        <taxon>Fungi</taxon>
        <taxon>Dikarya</taxon>
        <taxon>Basidiomycota</taxon>
        <taxon>Agaricomycotina</taxon>
        <taxon>Tremellomycetes</taxon>
        <taxon>Trichosporonales</taxon>
        <taxon>Trichosporonaceae</taxon>
        <taxon>Vanrija</taxon>
    </lineage>
</organism>
<evidence type="ECO:0008006" key="5">
    <source>
        <dbReference type="Google" id="ProtNLM"/>
    </source>
</evidence>
<gene>
    <name evidence="3" type="ORF">Q8F55_002105</name>
</gene>
<feature type="transmembrane region" description="Helical" evidence="2">
    <location>
        <begin position="43"/>
        <end position="65"/>
    </location>
</feature>
<protein>
    <recommendedName>
        <fullName evidence="5">Glucose receptor Git3 N-terminal domain-containing protein</fullName>
    </recommendedName>
</protein>
<dbReference type="Proteomes" id="UP001565368">
    <property type="component" value="Unassembled WGS sequence"/>
</dbReference>
<feature type="region of interest" description="Disordered" evidence="1">
    <location>
        <begin position="419"/>
        <end position="452"/>
    </location>
</feature>
<keyword evidence="4" id="KW-1185">Reference proteome</keyword>
<evidence type="ECO:0000256" key="2">
    <source>
        <dbReference type="SAM" id="Phobius"/>
    </source>
</evidence>
<proteinExistence type="predicted"/>
<keyword evidence="2" id="KW-0812">Transmembrane</keyword>
<name>A0ABR3Q930_9TREE</name>
<dbReference type="RefSeq" id="XP_069211099.1">
    <property type="nucleotide sequence ID" value="XM_069350713.1"/>
</dbReference>
<feature type="compositionally biased region" description="Polar residues" evidence="1">
    <location>
        <begin position="436"/>
        <end position="452"/>
    </location>
</feature>
<dbReference type="GeneID" id="95983148"/>
<evidence type="ECO:0000256" key="1">
    <source>
        <dbReference type="SAM" id="MobiDB-lite"/>
    </source>
</evidence>
<evidence type="ECO:0000313" key="4">
    <source>
        <dbReference type="Proteomes" id="UP001565368"/>
    </source>
</evidence>
<feature type="transmembrane region" description="Helical" evidence="2">
    <location>
        <begin position="204"/>
        <end position="225"/>
    </location>
</feature>
<sequence>MPPVRLPASTLTEATALACSPLLALLAAPHLLGAGVPPARRLAPPALSLALVVALRAAPAALGVVSRARGPAAPLCTADAALTSLLTAAALAHLPAIAFTTHARLETPSRRPRPLTPAFYAALLAACYAFAGAHAVGGAVGAGPAQWGYYCADGAWWWRYARLSLVFPPALALLIALCSATTLYSVHGHPNPRIAPTWRHWASAAYLAACAAAAIAYLSAEVVFWRADWWPRVLEAAIGPAAVLPFTLNTHVWRAYGAWLRLRRAPRPQRLSFEVNAVFVAGPKRASVVLDVDVEALPSPLGPDPFAPPAPREFVGILGAEVECLPPIAEDERGSKISVMSVPESPALATTHPLSPLSGRFYGSPRRSATSAQSLPFVYALSEELEADELRRFPMDFPVSTYSDFSLRPPSARSVGSVYSDEVDLDSGDSNHSRLRLNSKSASRHAPQSSDSLSVLELEGTVLVVSNPVDRRPSMEVARIVNLSRQ</sequence>
<dbReference type="EMBL" id="JBBXJM010000002">
    <property type="protein sequence ID" value="KAL1411155.1"/>
    <property type="molecule type" value="Genomic_DNA"/>
</dbReference>
<accession>A0ABR3Q930</accession>
<keyword evidence="2" id="KW-0472">Membrane</keyword>
<reference evidence="3 4" key="1">
    <citation type="submission" date="2023-08" db="EMBL/GenBank/DDBJ databases">
        <title>Annotated Genome Sequence of Vanrija albida AlHP1.</title>
        <authorList>
            <person name="Herzog R."/>
        </authorList>
    </citation>
    <scope>NUCLEOTIDE SEQUENCE [LARGE SCALE GENOMIC DNA]</scope>
    <source>
        <strain evidence="3 4">AlHP1</strain>
    </source>
</reference>
<feature type="transmembrane region" description="Helical" evidence="2">
    <location>
        <begin position="163"/>
        <end position="184"/>
    </location>
</feature>
<comment type="caution">
    <text evidence="3">The sequence shown here is derived from an EMBL/GenBank/DDBJ whole genome shotgun (WGS) entry which is preliminary data.</text>
</comment>
<keyword evidence="2" id="KW-1133">Transmembrane helix</keyword>